<name>A0A365P8M0_9ACTN</name>
<dbReference type="AlphaFoldDB" id="A0A365P8M0"/>
<comment type="caution">
    <text evidence="5">The sequence shown here is derived from an EMBL/GenBank/DDBJ whole genome shotgun (WGS) entry which is preliminary data.</text>
</comment>
<keyword evidence="1" id="KW-1015">Disulfide bond</keyword>
<proteinExistence type="predicted"/>
<evidence type="ECO:0000259" key="4">
    <source>
        <dbReference type="Pfam" id="PF13472"/>
    </source>
</evidence>
<sequence>MLTTPRRRFAGSRTLTTSLALAASVVLTAAPVAGAQSTTQADGTIALGSLGSSVGTPVSASGSLGSLSTPAYADYVALGDSYAALGDNTTPAGGPEGCGQSLANYPNQLDANHAVGELTDATCGGAQTEDILVDTQYPEAPPQIEALDADTDLVTLSIGGNDVGFGTIVGCITAHLQPAGPDQPIDCREELGGVVAQDIADIFGKGGAVDEVYAAIESASPDATVVAAQYLPLMPASDEDGCLFTTLIGAENLEWAREVTEAINDAVDEAAERNGHISSCPPLTPTAAAALRWTSGGSCSRMVRRTTRPPSTPLPWASRPWPTRSPRRSDRRHPGTTTAAPGEGVWRAPKRAPDATPGGGCVVGGARQPSNSPCPTYPPSGAPGGSANTADPMGMVHVLSASCSASRR</sequence>
<dbReference type="GO" id="GO:0004806">
    <property type="term" value="F:triacylglycerol lipase activity"/>
    <property type="evidence" value="ECO:0007669"/>
    <property type="project" value="TreeGrafter"/>
</dbReference>
<feature type="region of interest" description="Disordered" evidence="2">
    <location>
        <begin position="300"/>
        <end position="391"/>
    </location>
</feature>
<organism evidence="5 6">
    <name type="scientific">Dietzia maris</name>
    <dbReference type="NCBI Taxonomy" id="37915"/>
    <lineage>
        <taxon>Bacteria</taxon>
        <taxon>Bacillati</taxon>
        <taxon>Actinomycetota</taxon>
        <taxon>Actinomycetes</taxon>
        <taxon>Mycobacteriales</taxon>
        <taxon>Dietziaceae</taxon>
        <taxon>Dietzia</taxon>
    </lineage>
</organism>
<protein>
    <recommendedName>
        <fullName evidence="4">SGNH hydrolase-type esterase domain-containing protein</fullName>
    </recommendedName>
</protein>
<gene>
    <name evidence="5" type="ORF">DQ226_12145</name>
</gene>
<feature type="chain" id="PRO_5016859191" description="SGNH hydrolase-type esterase domain-containing protein" evidence="3">
    <location>
        <begin position="36"/>
        <end position="408"/>
    </location>
</feature>
<accession>A0A365P8M0</accession>
<dbReference type="Proteomes" id="UP000252187">
    <property type="component" value="Unassembled WGS sequence"/>
</dbReference>
<dbReference type="PANTHER" id="PTHR37981:SF1">
    <property type="entry name" value="SGNH HYDROLASE-TYPE ESTERASE DOMAIN-CONTAINING PROTEIN"/>
    <property type="match status" value="1"/>
</dbReference>
<evidence type="ECO:0000313" key="6">
    <source>
        <dbReference type="Proteomes" id="UP000252187"/>
    </source>
</evidence>
<feature type="domain" description="SGNH hydrolase-type esterase" evidence="4">
    <location>
        <begin position="77"/>
        <end position="293"/>
    </location>
</feature>
<feature type="disulfide bond" evidence="1">
    <location>
        <begin position="98"/>
        <end position="123"/>
    </location>
</feature>
<evidence type="ECO:0000256" key="2">
    <source>
        <dbReference type="SAM" id="MobiDB-lite"/>
    </source>
</evidence>
<dbReference type="InterPro" id="IPR036514">
    <property type="entry name" value="SGNH_hydro_sf"/>
</dbReference>
<dbReference type="Gene3D" id="3.40.50.1110">
    <property type="entry name" value="SGNH hydrolase"/>
    <property type="match status" value="1"/>
</dbReference>
<evidence type="ECO:0000313" key="5">
    <source>
        <dbReference type="EMBL" id="RBA33630.1"/>
    </source>
</evidence>
<evidence type="ECO:0000256" key="1">
    <source>
        <dbReference type="PIRSR" id="PIRSR637460-2"/>
    </source>
</evidence>
<dbReference type="EMBL" id="QNTT01000033">
    <property type="protein sequence ID" value="RBA33630.1"/>
    <property type="molecule type" value="Genomic_DNA"/>
</dbReference>
<feature type="signal peptide" evidence="3">
    <location>
        <begin position="1"/>
        <end position="35"/>
    </location>
</feature>
<dbReference type="InterPro" id="IPR013830">
    <property type="entry name" value="SGNH_hydro"/>
</dbReference>
<dbReference type="SUPFAM" id="SSF52266">
    <property type="entry name" value="SGNH hydrolase"/>
    <property type="match status" value="1"/>
</dbReference>
<reference evidence="5 6" key="1">
    <citation type="submission" date="2018-06" db="EMBL/GenBank/DDBJ databases">
        <title>Whole genome sequencing of four bacterial strains from South Shetland trench revealing bio-synthetic gene clusters.</title>
        <authorList>
            <person name="Abdel-Mageed W.M."/>
            <person name="Lehri B."/>
            <person name="Jarmusch S.A."/>
            <person name="Miranda K."/>
            <person name="Goodfellow M."/>
            <person name="Jaspars M."/>
            <person name="Karlyshev A.V."/>
        </authorList>
    </citation>
    <scope>NUCLEOTIDE SEQUENCE [LARGE SCALE GENOMIC DNA]</scope>
    <source>
        <strain evidence="5 6">SST1</strain>
    </source>
</reference>
<evidence type="ECO:0000256" key="3">
    <source>
        <dbReference type="SAM" id="SignalP"/>
    </source>
</evidence>
<dbReference type="InterPro" id="IPR037460">
    <property type="entry name" value="SEST-like"/>
</dbReference>
<dbReference type="Pfam" id="PF13472">
    <property type="entry name" value="Lipase_GDSL_2"/>
    <property type="match status" value="1"/>
</dbReference>
<dbReference type="CDD" id="cd01823">
    <property type="entry name" value="SEST_like"/>
    <property type="match status" value="1"/>
</dbReference>
<keyword evidence="3" id="KW-0732">Signal</keyword>
<feature type="disulfide bond" evidence="1">
    <location>
        <begin position="171"/>
        <end position="187"/>
    </location>
</feature>
<dbReference type="GO" id="GO:0019433">
    <property type="term" value="P:triglyceride catabolic process"/>
    <property type="evidence" value="ECO:0007669"/>
    <property type="project" value="TreeGrafter"/>
</dbReference>
<dbReference type="PANTHER" id="PTHR37981">
    <property type="entry name" value="LIPASE 2"/>
    <property type="match status" value="1"/>
</dbReference>